<evidence type="ECO:0000313" key="2">
    <source>
        <dbReference type="EMBL" id="VDP01997.1"/>
    </source>
</evidence>
<organism evidence="2">
    <name type="scientific">Heligmosomoides polygyrus</name>
    <name type="common">Parasitic roundworm</name>
    <dbReference type="NCBI Taxonomy" id="6339"/>
    <lineage>
        <taxon>Eukaryota</taxon>
        <taxon>Metazoa</taxon>
        <taxon>Ecdysozoa</taxon>
        <taxon>Nematoda</taxon>
        <taxon>Chromadorea</taxon>
        <taxon>Rhabditida</taxon>
        <taxon>Rhabditina</taxon>
        <taxon>Rhabditomorpha</taxon>
        <taxon>Strongyloidea</taxon>
        <taxon>Heligmosomidae</taxon>
        <taxon>Heligmosomoides</taxon>
    </lineage>
</organism>
<gene>
    <name evidence="2" type="ORF">HPBE_LOCUS15177</name>
</gene>
<dbReference type="AlphaFoldDB" id="A0A3P7ZJB7"/>
<sequence length="74" mass="8532">MSELSMDVSGMSSSFPRISVVSSLAVALLMPFTLFVFCWRSTERNRNRCILPSWTWRRSSTAFREMLYEVSSAQ</sequence>
<feature type="transmembrane region" description="Helical" evidence="1">
    <location>
        <begin position="20"/>
        <end position="39"/>
    </location>
</feature>
<keyword evidence="1" id="KW-0812">Transmembrane</keyword>
<accession>A0A3P7ZJB7</accession>
<name>A0A3P7ZJB7_HELPZ</name>
<reference evidence="2" key="1">
    <citation type="submission" date="2018-11" db="EMBL/GenBank/DDBJ databases">
        <authorList>
            <consortium name="Pathogen Informatics"/>
        </authorList>
    </citation>
    <scope>NUCLEOTIDE SEQUENCE [LARGE SCALE GENOMIC DNA]</scope>
</reference>
<proteinExistence type="predicted"/>
<keyword evidence="1" id="KW-1133">Transmembrane helix</keyword>
<dbReference type="EMBL" id="UZAH01028728">
    <property type="protein sequence ID" value="VDP01997.1"/>
    <property type="molecule type" value="Genomic_DNA"/>
</dbReference>
<protein>
    <submittedName>
        <fullName evidence="2">Uncharacterized protein</fullName>
    </submittedName>
</protein>
<keyword evidence="1" id="KW-0472">Membrane</keyword>
<evidence type="ECO:0000256" key="1">
    <source>
        <dbReference type="SAM" id="Phobius"/>
    </source>
</evidence>